<sequence length="961" mass="107825">MAQESAVKLIPDTFSEKYEWLNNLGVLLQSRFKRHNNLDDIGQAISLHQRAIDLIPHDHASKARLLADLAHSLQKRFYCTADISDVEKGIDVQQQAIQLTPSDHLERVTRLEVLGVLFRSLFEHCKKSQDLDKALSIQEEVVNLTPDDQLQKSAVLTNLGGSFLRRFEHLGTLNDLEQAIACQQHAFKLISDDHPDRETLLTNLAISLQTRFFHLGDPNDLEQAVDAGQRAVNITPDDHPDKPGVLSNLGSLLHTQFETLRRLEDLGHSIINLQQAANLTPDDHPSKPLLLNNLGISLRTQFDQSGNIDDLEQALKIQQQALHLIPASHPDKPLTFNNIGISFQSRFDRLQKSDDLDKALESLQKAVELAPEGHIEKARFLINLGKAFVRRFHLHQDQGDIHKIISAFRTASLNISSPPSLRFQAAKYWATVAAPRGLPSSAIEAYQTLLEILPQYIWLGQKVTYRYKELSDIGDVINAAVAMAISIGNLKLAVEWLEEGRSIVWGQILQLRTPVDELSSHHPSLASELQQVSQALEHAGIPSKQQPTDLEEEGRKHRDLAMRYEKIINQIRRLDGFEDFLLPKKLEKLLPLVPSQGPIILINVHKSRCDALILHSEFDDADPVVHVELPDFTHEQAEELYQEMKKILQHNSVRSNRKLTLDIPKIKKDHDSLQSILASLWFWIVKPVLIKLQTTVCLKNSISHITWCATGVVAFLPLHAAGVYEPLLSLDGANILHVISSYIPTLTALLTHLTRPCDLRADVKQMLIVAQPNTPGQRTLPGTVDEAEMIMKKIPGEVHCLTHDEATISEVLGLLEQYRWIHFACHGIQDTSNPLNSAFALYDGKLALDMLMPKYLPHAELAFLSACQTATGDEKLPEEAVHLAAGMINAGFPRVIATMWSISDQEAPLIADVFYSTLLQEKRVGFKLNSAYALHEAVKKLRETVGIQNFLSWVPFVHFGL</sequence>
<dbReference type="PANTHER" id="PTHR19959">
    <property type="entry name" value="KINESIN LIGHT CHAIN"/>
    <property type="match status" value="1"/>
</dbReference>
<dbReference type="Pfam" id="PF12770">
    <property type="entry name" value="CHAT"/>
    <property type="match status" value="1"/>
</dbReference>
<protein>
    <recommendedName>
        <fullName evidence="1">CHAT domain-containing protein</fullName>
    </recommendedName>
</protein>
<evidence type="ECO:0000259" key="1">
    <source>
        <dbReference type="Pfam" id="PF12770"/>
    </source>
</evidence>
<dbReference type="SUPFAM" id="SSF48452">
    <property type="entry name" value="TPR-like"/>
    <property type="match status" value="2"/>
</dbReference>
<dbReference type="EMBL" id="KN837143">
    <property type="protein sequence ID" value="KIJ40501.1"/>
    <property type="molecule type" value="Genomic_DNA"/>
</dbReference>
<dbReference type="InterPro" id="IPR024983">
    <property type="entry name" value="CHAT_dom"/>
</dbReference>
<dbReference type="HOGENOM" id="CLU_001305_0_1_1"/>
<feature type="domain" description="CHAT" evidence="1">
    <location>
        <begin position="677"/>
        <end position="960"/>
    </location>
</feature>
<dbReference type="InterPro" id="IPR011990">
    <property type="entry name" value="TPR-like_helical_dom_sf"/>
</dbReference>
<dbReference type="Gene3D" id="1.25.40.10">
    <property type="entry name" value="Tetratricopeptide repeat domain"/>
    <property type="match status" value="3"/>
</dbReference>
<reference evidence="2 3" key="1">
    <citation type="submission" date="2014-06" db="EMBL/GenBank/DDBJ databases">
        <title>Evolutionary Origins and Diversification of the Mycorrhizal Mutualists.</title>
        <authorList>
            <consortium name="DOE Joint Genome Institute"/>
            <consortium name="Mycorrhizal Genomics Consortium"/>
            <person name="Kohler A."/>
            <person name="Kuo A."/>
            <person name="Nagy L.G."/>
            <person name="Floudas D."/>
            <person name="Copeland A."/>
            <person name="Barry K.W."/>
            <person name="Cichocki N."/>
            <person name="Veneault-Fourrey C."/>
            <person name="LaButti K."/>
            <person name="Lindquist E.A."/>
            <person name="Lipzen A."/>
            <person name="Lundell T."/>
            <person name="Morin E."/>
            <person name="Murat C."/>
            <person name="Riley R."/>
            <person name="Ohm R."/>
            <person name="Sun H."/>
            <person name="Tunlid A."/>
            <person name="Henrissat B."/>
            <person name="Grigoriev I.V."/>
            <person name="Hibbett D.S."/>
            <person name="Martin F."/>
        </authorList>
    </citation>
    <scope>NUCLEOTIDE SEQUENCE [LARGE SCALE GENOMIC DNA]</scope>
    <source>
        <strain evidence="2 3">SS14</strain>
    </source>
</reference>
<dbReference type="Pfam" id="PF13374">
    <property type="entry name" value="TPR_10"/>
    <property type="match status" value="1"/>
</dbReference>
<name>A0A0C9VRC2_SPHS4</name>
<evidence type="ECO:0000313" key="3">
    <source>
        <dbReference type="Proteomes" id="UP000054279"/>
    </source>
</evidence>
<proteinExistence type="predicted"/>
<gene>
    <name evidence="2" type="ORF">M422DRAFT_173475</name>
</gene>
<keyword evidence="3" id="KW-1185">Reference proteome</keyword>
<evidence type="ECO:0000313" key="2">
    <source>
        <dbReference type="EMBL" id="KIJ40501.1"/>
    </source>
</evidence>
<organism evidence="2 3">
    <name type="scientific">Sphaerobolus stellatus (strain SS14)</name>
    <dbReference type="NCBI Taxonomy" id="990650"/>
    <lineage>
        <taxon>Eukaryota</taxon>
        <taxon>Fungi</taxon>
        <taxon>Dikarya</taxon>
        <taxon>Basidiomycota</taxon>
        <taxon>Agaricomycotina</taxon>
        <taxon>Agaricomycetes</taxon>
        <taxon>Phallomycetidae</taxon>
        <taxon>Geastrales</taxon>
        <taxon>Sphaerobolaceae</taxon>
        <taxon>Sphaerobolus</taxon>
    </lineage>
</organism>
<dbReference type="PANTHER" id="PTHR19959:SF119">
    <property type="entry name" value="FUNGAL LIPASE-LIKE DOMAIN-CONTAINING PROTEIN"/>
    <property type="match status" value="1"/>
</dbReference>
<dbReference type="OrthoDB" id="9991317at2759"/>
<accession>A0A0C9VRC2</accession>
<dbReference type="Proteomes" id="UP000054279">
    <property type="component" value="Unassembled WGS sequence"/>
</dbReference>
<dbReference type="AlphaFoldDB" id="A0A0C9VRC2"/>